<feature type="region of interest" description="Disordered" evidence="6">
    <location>
        <begin position="1"/>
        <end position="23"/>
    </location>
</feature>
<gene>
    <name evidence="8" type="ORF">AFUS01_LOCUS9830</name>
</gene>
<comment type="caution">
    <text evidence="8">The sequence shown here is derived from an EMBL/GenBank/DDBJ whole genome shotgun (WGS) entry which is preliminary data.</text>
</comment>
<keyword evidence="5" id="KW-0030">Aminoacyl-tRNA synthetase</keyword>
<feature type="domain" description="Aminoacyl-tRNA synthetase class II (D/K/N)" evidence="7">
    <location>
        <begin position="142"/>
        <end position="198"/>
    </location>
</feature>
<dbReference type="AlphaFoldDB" id="A0A8J2JN38"/>
<dbReference type="OrthoDB" id="360585at2759"/>
<sequence>LRYCNTKPGVENTPELEAEPNSPPVARQSLKTILNTCSAGDFVKIQGWVRGLRQQKSITFLDFNDGSTFHKLPVVAAVKNAPKGLSMHCTVEITGELVHSPKKASTVELHPSEPIKILSQCDQTIYPLGGKIRYEDEHIRQFLHLRSKTNKYSSLFRLRSAATKAVNDFFSQNDFVQIHTPLLTSNDCEGAGEVFLVRPANDNLMLERPNTRSSTRPTSPIEIRKIQTHDHADLPFDGQKHLHSHKCDSINIYERRSRRILTLMKHSSITKRI</sequence>
<evidence type="ECO:0000256" key="6">
    <source>
        <dbReference type="SAM" id="MobiDB-lite"/>
    </source>
</evidence>
<evidence type="ECO:0000256" key="2">
    <source>
        <dbReference type="ARBA" id="ARBA00022741"/>
    </source>
</evidence>
<keyword evidence="4" id="KW-0648">Protein biosynthesis</keyword>
<name>A0A8J2JN38_9HEXA</name>
<dbReference type="GO" id="GO:0006421">
    <property type="term" value="P:asparaginyl-tRNA aminoacylation"/>
    <property type="evidence" value="ECO:0007669"/>
    <property type="project" value="TreeGrafter"/>
</dbReference>
<keyword evidence="1" id="KW-0436">Ligase</keyword>
<dbReference type="Pfam" id="PF00152">
    <property type="entry name" value="tRNA-synt_2"/>
    <property type="match status" value="1"/>
</dbReference>
<protein>
    <recommendedName>
        <fullName evidence="7">Aminoacyl-tRNA synthetase class II (D/K/N) domain-containing protein</fullName>
    </recommendedName>
</protein>
<evidence type="ECO:0000256" key="3">
    <source>
        <dbReference type="ARBA" id="ARBA00022840"/>
    </source>
</evidence>
<evidence type="ECO:0000313" key="9">
    <source>
        <dbReference type="Proteomes" id="UP000708208"/>
    </source>
</evidence>
<dbReference type="GO" id="GO:0005739">
    <property type="term" value="C:mitochondrion"/>
    <property type="evidence" value="ECO:0007669"/>
    <property type="project" value="TreeGrafter"/>
</dbReference>
<evidence type="ECO:0000256" key="4">
    <source>
        <dbReference type="ARBA" id="ARBA00022917"/>
    </source>
</evidence>
<organism evidence="8 9">
    <name type="scientific">Allacma fusca</name>
    <dbReference type="NCBI Taxonomy" id="39272"/>
    <lineage>
        <taxon>Eukaryota</taxon>
        <taxon>Metazoa</taxon>
        <taxon>Ecdysozoa</taxon>
        <taxon>Arthropoda</taxon>
        <taxon>Hexapoda</taxon>
        <taxon>Collembola</taxon>
        <taxon>Symphypleona</taxon>
        <taxon>Sminthuridae</taxon>
        <taxon>Allacma</taxon>
    </lineage>
</organism>
<dbReference type="GO" id="GO:0004816">
    <property type="term" value="F:asparagine-tRNA ligase activity"/>
    <property type="evidence" value="ECO:0007669"/>
    <property type="project" value="TreeGrafter"/>
</dbReference>
<keyword evidence="9" id="KW-1185">Reference proteome</keyword>
<dbReference type="CDD" id="cd04318">
    <property type="entry name" value="EcAsnRS_like_N"/>
    <property type="match status" value="1"/>
</dbReference>
<dbReference type="Proteomes" id="UP000708208">
    <property type="component" value="Unassembled WGS sequence"/>
</dbReference>
<reference evidence="8" key="1">
    <citation type="submission" date="2021-06" db="EMBL/GenBank/DDBJ databases">
        <authorList>
            <person name="Hodson N. C."/>
            <person name="Mongue J. A."/>
            <person name="Jaron S. K."/>
        </authorList>
    </citation>
    <scope>NUCLEOTIDE SEQUENCE</scope>
</reference>
<evidence type="ECO:0000313" key="8">
    <source>
        <dbReference type="EMBL" id="CAG7720560.1"/>
    </source>
</evidence>
<evidence type="ECO:0000259" key="7">
    <source>
        <dbReference type="Pfam" id="PF00152"/>
    </source>
</evidence>
<proteinExistence type="predicted"/>
<dbReference type="GO" id="GO:0005524">
    <property type="term" value="F:ATP binding"/>
    <property type="evidence" value="ECO:0007669"/>
    <property type="project" value="UniProtKB-KW"/>
</dbReference>
<dbReference type="PANTHER" id="PTHR22594">
    <property type="entry name" value="ASPARTYL/LYSYL-TRNA SYNTHETASE"/>
    <property type="match status" value="1"/>
</dbReference>
<keyword evidence="2" id="KW-0547">Nucleotide-binding</keyword>
<evidence type="ECO:0000256" key="5">
    <source>
        <dbReference type="ARBA" id="ARBA00023146"/>
    </source>
</evidence>
<dbReference type="InterPro" id="IPR004364">
    <property type="entry name" value="Aa-tRNA-synt_II"/>
</dbReference>
<dbReference type="EMBL" id="CAJVCH010071506">
    <property type="protein sequence ID" value="CAG7720560.1"/>
    <property type="molecule type" value="Genomic_DNA"/>
</dbReference>
<keyword evidence="3" id="KW-0067">ATP-binding</keyword>
<feature type="non-terminal residue" evidence="8">
    <location>
        <position position="1"/>
    </location>
</feature>
<dbReference type="PANTHER" id="PTHR22594:SF34">
    <property type="entry name" value="ASPARAGINE--TRNA LIGASE, MITOCHONDRIAL-RELATED"/>
    <property type="match status" value="1"/>
</dbReference>
<evidence type="ECO:0000256" key="1">
    <source>
        <dbReference type="ARBA" id="ARBA00022598"/>
    </source>
</evidence>
<accession>A0A8J2JN38</accession>